<keyword evidence="3" id="KW-1185">Reference proteome</keyword>
<dbReference type="AlphaFoldDB" id="A0A9P6TZJ9"/>
<organism evidence="2 3">
    <name type="scientific">Actinomortierella ambigua</name>
    <dbReference type="NCBI Taxonomy" id="1343610"/>
    <lineage>
        <taxon>Eukaryota</taxon>
        <taxon>Fungi</taxon>
        <taxon>Fungi incertae sedis</taxon>
        <taxon>Mucoromycota</taxon>
        <taxon>Mortierellomycotina</taxon>
        <taxon>Mortierellomycetes</taxon>
        <taxon>Mortierellales</taxon>
        <taxon>Mortierellaceae</taxon>
        <taxon>Actinomortierella</taxon>
    </lineage>
</organism>
<dbReference type="Proteomes" id="UP000807716">
    <property type="component" value="Unassembled WGS sequence"/>
</dbReference>
<reference evidence="2" key="1">
    <citation type="journal article" date="2020" name="Fungal Divers.">
        <title>Resolving the Mortierellaceae phylogeny through synthesis of multi-gene phylogenetics and phylogenomics.</title>
        <authorList>
            <person name="Vandepol N."/>
            <person name="Liber J."/>
            <person name="Desiro A."/>
            <person name="Na H."/>
            <person name="Kennedy M."/>
            <person name="Barry K."/>
            <person name="Grigoriev I.V."/>
            <person name="Miller A.N."/>
            <person name="O'Donnell K."/>
            <person name="Stajich J.E."/>
            <person name="Bonito G."/>
        </authorList>
    </citation>
    <scope>NUCLEOTIDE SEQUENCE</scope>
    <source>
        <strain evidence="2">BC1065</strain>
    </source>
</reference>
<name>A0A9P6TZJ9_9FUNG</name>
<feature type="chain" id="PRO_5040315310" evidence="1">
    <location>
        <begin position="26"/>
        <end position="124"/>
    </location>
</feature>
<feature type="signal peptide" evidence="1">
    <location>
        <begin position="1"/>
        <end position="25"/>
    </location>
</feature>
<evidence type="ECO:0000313" key="3">
    <source>
        <dbReference type="Proteomes" id="UP000807716"/>
    </source>
</evidence>
<accession>A0A9P6TZJ9</accession>
<proteinExistence type="predicted"/>
<sequence length="124" mass="13986">AKDSISNMKLSIALVASCVVAYAHANIICGGGQISGKDVDNVRTAIIQGGHGEYSREHGRIKNCYKNMCVLCYSDFYAREIEFRHACDRVSNDVVQRITDPSPGFCDYYNFGYDGIKLYHYWKQ</sequence>
<feature type="non-terminal residue" evidence="2">
    <location>
        <position position="1"/>
    </location>
</feature>
<dbReference type="EMBL" id="JAAAJB010000633">
    <property type="protein sequence ID" value="KAG0252769.1"/>
    <property type="molecule type" value="Genomic_DNA"/>
</dbReference>
<gene>
    <name evidence="2" type="ORF">DFQ27_007870</name>
</gene>
<comment type="caution">
    <text evidence="2">The sequence shown here is derived from an EMBL/GenBank/DDBJ whole genome shotgun (WGS) entry which is preliminary data.</text>
</comment>
<keyword evidence="1" id="KW-0732">Signal</keyword>
<protein>
    <submittedName>
        <fullName evidence="2">Uncharacterized protein</fullName>
    </submittedName>
</protein>
<evidence type="ECO:0000313" key="2">
    <source>
        <dbReference type="EMBL" id="KAG0252769.1"/>
    </source>
</evidence>
<evidence type="ECO:0000256" key="1">
    <source>
        <dbReference type="SAM" id="SignalP"/>
    </source>
</evidence>